<dbReference type="SMART" id="SM00861">
    <property type="entry name" value="Transket_pyr"/>
    <property type="match status" value="1"/>
</dbReference>
<dbReference type="OrthoDB" id="9769337at2"/>
<keyword evidence="5" id="KW-0786">Thiamine pyrophosphate</keyword>
<feature type="domain" description="Transketolase-like pyrimidine-binding" evidence="6">
    <location>
        <begin position="483"/>
        <end position="657"/>
    </location>
</feature>
<dbReference type="SUPFAM" id="SSF52518">
    <property type="entry name" value="Thiamin diphosphate-binding fold (THDP-binding)"/>
    <property type="match status" value="2"/>
</dbReference>
<dbReference type="CDD" id="cd02000">
    <property type="entry name" value="TPP_E1_PDC_ADC_BCADC"/>
    <property type="match status" value="1"/>
</dbReference>
<dbReference type="PANTHER" id="PTHR42980:SF1">
    <property type="entry name" value="2-OXOISOVALERATE DEHYDROGENASE SUBUNIT BETA, MITOCHONDRIAL"/>
    <property type="match status" value="1"/>
</dbReference>
<comment type="cofactor">
    <cofactor evidence="1">
        <name>thiamine diphosphate</name>
        <dbReference type="ChEBI" id="CHEBI:58937"/>
    </cofactor>
</comment>
<dbReference type="Gene3D" id="3.40.50.970">
    <property type="match status" value="2"/>
</dbReference>
<dbReference type="Pfam" id="PF02779">
    <property type="entry name" value="Transket_pyr"/>
    <property type="match status" value="1"/>
</dbReference>
<dbReference type="Pfam" id="PF00676">
    <property type="entry name" value="E1_dh"/>
    <property type="match status" value="1"/>
</dbReference>
<evidence type="ECO:0000256" key="3">
    <source>
        <dbReference type="ARBA" id="ARBA00012277"/>
    </source>
</evidence>
<organism evidence="7 8">
    <name type="scientific">Tenacibaculum soleae</name>
    <dbReference type="NCBI Taxonomy" id="447689"/>
    <lineage>
        <taxon>Bacteria</taxon>
        <taxon>Pseudomonadati</taxon>
        <taxon>Bacteroidota</taxon>
        <taxon>Flavobacteriia</taxon>
        <taxon>Flavobacteriales</taxon>
        <taxon>Flavobacteriaceae</taxon>
        <taxon>Tenacibaculum</taxon>
    </lineage>
</organism>
<dbReference type="PANTHER" id="PTHR42980">
    <property type="entry name" value="2-OXOISOVALERATE DEHYDROGENASE SUBUNIT BETA-RELATED"/>
    <property type="match status" value="1"/>
</dbReference>
<reference evidence="7 8" key="1">
    <citation type="submission" date="2016-06" db="EMBL/GenBank/DDBJ databases">
        <title>Draft Genome Sequence of Tenacibaculum soleae UCD-KL19.</title>
        <authorList>
            <person name="Eisen J.A."/>
            <person name="Coil D.A."/>
            <person name="Lujan K.M."/>
        </authorList>
    </citation>
    <scope>NUCLEOTIDE SEQUENCE [LARGE SCALE GENOMIC DNA]</scope>
    <source>
        <strain evidence="7 8">UCD-KL19</strain>
    </source>
</reference>
<gene>
    <name evidence="7" type="ORF">BA195_08790</name>
</gene>
<accession>A0A1B9XZN6</accession>
<dbReference type="EC" id="1.2.4.4" evidence="3"/>
<dbReference type="InterPro" id="IPR009014">
    <property type="entry name" value="Transketo_C/PFOR_II"/>
</dbReference>
<dbReference type="InterPro" id="IPR005475">
    <property type="entry name" value="Transketolase-like_Pyr-bd"/>
</dbReference>
<keyword evidence="8" id="KW-1185">Reference proteome</keyword>
<evidence type="ECO:0000313" key="8">
    <source>
        <dbReference type="Proteomes" id="UP000093186"/>
    </source>
</evidence>
<comment type="caution">
    <text evidence="7">The sequence shown here is derived from an EMBL/GenBank/DDBJ whole genome shotgun (WGS) entry which is preliminary data.</text>
</comment>
<dbReference type="Pfam" id="PF02780">
    <property type="entry name" value="Transketolase_C"/>
    <property type="match status" value="1"/>
</dbReference>
<dbReference type="EMBL" id="MAKX01000002">
    <property type="protein sequence ID" value="OCK42979.1"/>
    <property type="molecule type" value="Genomic_DNA"/>
</dbReference>
<protein>
    <recommendedName>
        <fullName evidence="3">3-methyl-2-oxobutanoate dehydrogenase (2-methylpropanoyl-transferring)</fullName>
        <ecNumber evidence="3">1.2.4.4</ecNumber>
    </recommendedName>
</protein>
<evidence type="ECO:0000259" key="6">
    <source>
        <dbReference type="SMART" id="SM00861"/>
    </source>
</evidence>
<evidence type="ECO:0000256" key="4">
    <source>
        <dbReference type="ARBA" id="ARBA00023002"/>
    </source>
</evidence>
<evidence type="ECO:0000256" key="1">
    <source>
        <dbReference type="ARBA" id="ARBA00001964"/>
    </source>
</evidence>
<dbReference type="InterPro" id="IPR001017">
    <property type="entry name" value="DH_E1"/>
</dbReference>
<evidence type="ECO:0000313" key="7">
    <source>
        <dbReference type="EMBL" id="OCK42979.1"/>
    </source>
</evidence>
<dbReference type="RefSeq" id="WP_068704547.1">
    <property type="nucleotide sequence ID" value="NZ_JAUOSW010000002.1"/>
</dbReference>
<name>A0A1B9XZN6_9FLAO</name>
<comment type="function">
    <text evidence="2">E1 component of the 2-oxoglutarate dehydrogenase (OGDH) complex which catalyzes the decarboxylation of 2-oxoglutarate, the first step in the conversion of 2-oxoglutarate to succinyl-CoA and CO(2).</text>
</comment>
<dbReference type="Gene3D" id="3.40.50.920">
    <property type="match status" value="1"/>
</dbReference>
<dbReference type="InterPro" id="IPR029061">
    <property type="entry name" value="THDP-binding"/>
</dbReference>
<dbReference type="InterPro" id="IPR033248">
    <property type="entry name" value="Transketolase_C"/>
</dbReference>
<evidence type="ECO:0000256" key="5">
    <source>
        <dbReference type="ARBA" id="ARBA00023052"/>
    </source>
</evidence>
<dbReference type="Proteomes" id="UP000093186">
    <property type="component" value="Unassembled WGS sequence"/>
</dbReference>
<dbReference type="STRING" id="447689.BA195_08790"/>
<dbReference type="AlphaFoldDB" id="A0A1B9XZN6"/>
<evidence type="ECO:0000256" key="2">
    <source>
        <dbReference type="ARBA" id="ARBA00003906"/>
    </source>
</evidence>
<sequence>MSQNTETANTQQLSFQDFKNEVLNDYRIARISRECSLLGRREVLTGKAKFGIFGDGKEVPQLAMAKAFQNGDFRSGYYRDQTFMMAIDQLTPQQFFAGLYGHADINVDPMSGGRQMGGHFATHSLDENGEWKNLTGQKNSSADISPTAGQMPRLLGLAQASKIYRNVKGLESFTNFSNQGNEVAWGTIGNASTSEGLFFETINAAGVLQVPMVMNVWDDEYGISVHARHQTTKESISEILKGFQKENDTNGYEIFVVNGWDYVQLIDTYNKASKIAREQHIPVLIHVKELTQPQGHSTSGSHERYKSAERLQWEQEFDCIAQMRKWILEFELQDEDGGVLKFIDSEEELQKIEKEAKKEVSKAKRDAWSAYTNEIKAEVTAAVDLLEIIAQKSNNGSFITKYKNDLAAISEPIRKDILVATRKTLRYLKDENFTEKITLQNFIKTAIKDAGVKFSAHLLSETALATDKISSKAPTYAAEKNMVDARIVMRDNFDAIFKKYPETLIFGEDAGYIGDVNQGLEGLQEKYGELRVSDTGIREATILGQGIGMAMRGLRPIAEIQYLDYLLYALQIMSDDLATLRYRTFGKQKAPLIIRTRGHRLEGIWHSGSPMGGIINNIRGIHVLVPRNMTKAAGFYNTLLEGDDPALVVECLNGYRLKEELPTNLGEFKTPIGVVETIKEGTDITVISYGSTLRIVEEAAKELLQVGINIEIVDAQSLLPFDLNHDTVKSVIKTNRLLVVDEDVPGGASAYLLQEIVENQNGYKYLDSKPQTLTAKAHRPAYGTDGDYFSKPSAEDIFEKVYEIMHEANPVEFKSLY</sequence>
<dbReference type="SUPFAM" id="SSF52922">
    <property type="entry name" value="TK C-terminal domain-like"/>
    <property type="match status" value="1"/>
</dbReference>
<dbReference type="GO" id="GO:0003863">
    <property type="term" value="F:branched-chain 2-oxo acid dehydrogenase activity"/>
    <property type="evidence" value="ECO:0007669"/>
    <property type="project" value="UniProtKB-EC"/>
</dbReference>
<keyword evidence="4" id="KW-0560">Oxidoreductase</keyword>
<proteinExistence type="predicted"/>
<dbReference type="GO" id="GO:0009083">
    <property type="term" value="P:branched-chain amino acid catabolic process"/>
    <property type="evidence" value="ECO:0007669"/>
    <property type="project" value="TreeGrafter"/>
</dbReference>
<dbReference type="GO" id="GO:0007584">
    <property type="term" value="P:response to nutrient"/>
    <property type="evidence" value="ECO:0007669"/>
    <property type="project" value="TreeGrafter"/>
</dbReference>